<comment type="pathway">
    <text evidence="1 4">Quinol/quinone metabolism; menaquinone biosynthesis.</text>
</comment>
<reference evidence="5 6" key="1">
    <citation type="submission" date="2019-03" db="EMBL/GenBank/DDBJ databases">
        <title>Genomic Encyclopedia of Type Strains, Phase IV (KMG-IV): sequencing the most valuable type-strain genomes for metagenomic binning, comparative biology and taxonomic classification.</title>
        <authorList>
            <person name="Goeker M."/>
        </authorList>
    </citation>
    <scope>NUCLEOTIDE SEQUENCE [LARGE SCALE GENOMIC DNA]</scope>
    <source>
        <strain evidence="5 6">DSM 11170</strain>
    </source>
</reference>
<accession>A0A4R2RLS4</accession>
<dbReference type="GO" id="GO:0009234">
    <property type="term" value="P:menaquinone biosynthetic process"/>
    <property type="evidence" value="ECO:0007669"/>
    <property type="project" value="UniProtKB-UniRule"/>
</dbReference>
<protein>
    <recommendedName>
        <fullName evidence="4">Chorismate dehydratase</fullName>
        <ecNumber evidence="4">4.2.1.151</ecNumber>
    </recommendedName>
    <alternativeName>
        <fullName evidence="4">Menaquinone biosynthetic enzyme MqnA</fullName>
    </alternativeName>
</protein>
<organism evidence="5 6">
    <name type="scientific">Heliophilum fasciatum</name>
    <dbReference type="NCBI Taxonomy" id="35700"/>
    <lineage>
        <taxon>Bacteria</taxon>
        <taxon>Bacillati</taxon>
        <taxon>Bacillota</taxon>
        <taxon>Clostridia</taxon>
        <taxon>Eubacteriales</taxon>
        <taxon>Heliobacteriaceae</taxon>
        <taxon>Heliophilum</taxon>
    </lineage>
</organism>
<dbReference type="Pfam" id="PF02621">
    <property type="entry name" value="VitK2_biosynth"/>
    <property type="match status" value="1"/>
</dbReference>
<dbReference type="AlphaFoldDB" id="A0A4R2RLS4"/>
<dbReference type="UniPathway" id="UPA00079"/>
<dbReference type="Proteomes" id="UP000294813">
    <property type="component" value="Unassembled WGS sequence"/>
</dbReference>
<dbReference type="PANTHER" id="PTHR37690">
    <property type="entry name" value="CHORISMATE DEHYDRATASE"/>
    <property type="match status" value="1"/>
</dbReference>
<evidence type="ECO:0000256" key="3">
    <source>
        <dbReference type="ARBA" id="ARBA00023239"/>
    </source>
</evidence>
<comment type="similarity">
    <text evidence="4">Belongs to the MqnA/MqnD family. MqnA subfamily.</text>
</comment>
<dbReference type="RefSeq" id="WP_131919577.1">
    <property type="nucleotide sequence ID" value="NZ_JAOQNU010000016.1"/>
</dbReference>
<keyword evidence="2 4" id="KW-0474">Menaquinone biosynthesis</keyword>
<evidence type="ECO:0000256" key="1">
    <source>
        <dbReference type="ARBA" id="ARBA00004863"/>
    </source>
</evidence>
<dbReference type="InterPro" id="IPR030868">
    <property type="entry name" value="MqnA"/>
</dbReference>
<evidence type="ECO:0000256" key="2">
    <source>
        <dbReference type="ARBA" id="ARBA00022428"/>
    </source>
</evidence>
<dbReference type="SUPFAM" id="SSF53850">
    <property type="entry name" value="Periplasmic binding protein-like II"/>
    <property type="match status" value="1"/>
</dbReference>
<keyword evidence="3 4" id="KW-0456">Lyase</keyword>
<dbReference type="EMBL" id="SLXT01000017">
    <property type="protein sequence ID" value="TCP63589.1"/>
    <property type="molecule type" value="Genomic_DNA"/>
</dbReference>
<evidence type="ECO:0000256" key="4">
    <source>
        <dbReference type="HAMAP-Rule" id="MF_00995"/>
    </source>
</evidence>
<evidence type="ECO:0000313" key="6">
    <source>
        <dbReference type="Proteomes" id="UP000294813"/>
    </source>
</evidence>
<dbReference type="GO" id="GO:0016836">
    <property type="term" value="F:hydro-lyase activity"/>
    <property type="evidence" value="ECO:0007669"/>
    <property type="project" value="UniProtKB-UniRule"/>
</dbReference>
<proteinExistence type="inferred from homology"/>
<dbReference type="HAMAP" id="MF_00995">
    <property type="entry name" value="MqnA"/>
    <property type="match status" value="1"/>
</dbReference>
<dbReference type="CDD" id="cd13634">
    <property type="entry name" value="PBP2_Sco4506"/>
    <property type="match status" value="1"/>
</dbReference>
<comment type="function">
    <text evidence="4">Catalyzes the dehydration of chorismate into 3-[(1-carboxyvinyl)oxy]benzoate, a step in the biosynthesis of menaquinone (MK, vitamin K2).</text>
</comment>
<name>A0A4R2RLS4_9FIRM</name>
<dbReference type="PANTHER" id="PTHR37690:SF1">
    <property type="entry name" value="CHORISMATE DEHYDRATASE"/>
    <property type="match status" value="1"/>
</dbReference>
<dbReference type="EC" id="4.2.1.151" evidence="4"/>
<comment type="catalytic activity">
    <reaction evidence="4">
        <text>chorismate = 3-[(1-carboxyvinyl)-oxy]benzoate + H2O</text>
        <dbReference type="Rhea" id="RHEA:40051"/>
        <dbReference type="ChEBI" id="CHEBI:15377"/>
        <dbReference type="ChEBI" id="CHEBI:29748"/>
        <dbReference type="ChEBI" id="CHEBI:76981"/>
        <dbReference type="EC" id="4.2.1.151"/>
    </reaction>
</comment>
<keyword evidence="6" id="KW-1185">Reference proteome</keyword>
<dbReference type="Gene3D" id="3.40.190.10">
    <property type="entry name" value="Periplasmic binding protein-like II"/>
    <property type="match status" value="2"/>
</dbReference>
<evidence type="ECO:0000313" key="5">
    <source>
        <dbReference type="EMBL" id="TCP63589.1"/>
    </source>
</evidence>
<comment type="caution">
    <text evidence="5">The sequence shown here is derived from an EMBL/GenBank/DDBJ whole genome shotgun (WGS) entry which is preliminary data.</text>
</comment>
<gene>
    <name evidence="4" type="primary">mqnA</name>
    <name evidence="5" type="ORF">EDD73_11714</name>
</gene>
<sequence length="303" mass="33324">MLRLGRVDYVNVFPIYHAFETGAVPLVAETVRGVPAVLNQKFMAGELDITPISAFAYASQPETGWVLPDVSISANGRVASISLFSRKPIEELDGEMIAVTTSSATSVALLQILLQKHYGLRCSLLPMAPNLTAMLQAAPAALLIGDDALREGEHWGFGAIKRQARQQGVPGDGQATQVGDEEQPLWIVDLGEVWKAMTGLPMVFALWAIRRDFSHRETTAIDQVAEAFRQARLWSTAHQKEVIAAAKNQYDFSLPVLEDYFTTIRYDLDGVYRQAAERFFQLSAEIGLLPAPVPLKVWGEGRA</sequence>
<dbReference type="InterPro" id="IPR003773">
    <property type="entry name" value="Menaquinone_biosynth"/>
</dbReference>
<dbReference type="OrthoDB" id="9810112at2"/>